<name>A0A0E9PXQ0_ANGAN</name>
<accession>A0A0E9PXQ0</accession>
<organism evidence="1">
    <name type="scientific">Anguilla anguilla</name>
    <name type="common">European freshwater eel</name>
    <name type="synonym">Muraena anguilla</name>
    <dbReference type="NCBI Taxonomy" id="7936"/>
    <lineage>
        <taxon>Eukaryota</taxon>
        <taxon>Metazoa</taxon>
        <taxon>Chordata</taxon>
        <taxon>Craniata</taxon>
        <taxon>Vertebrata</taxon>
        <taxon>Euteleostomi</taxon>
        <taxon>Actinopterygii</taxon>
        <taxon>Neopterygii</taxon>
        <taxon>Teleostei</taxon>
        <taxon>Anguilliformes</taxon>
        <taxon>Anguillidae</taxon>
        <taxon>Anguilla</taxon>
    </lineage>
</organism>
<reference evidence="1" key="1">
    <citation type="submission" date="2014-11" db="EMBL/GenBank/DDBJ databases">
        <authorList>
            <person name="Amaro Gonzalez C."/>
        </authorList>
    </citation>
    <scope>NUCLEOTIDE SEQUENCE</scope>
</reference>
<dbReference type="EMBL" id="GBXM01099186">
    <property type="protein sequence ID" value="JAH09391.1"/>
    <property type="molecule type" value="Transcribed_RNA"/>
</dbReference>
<reference evidence="1" key="2">
    <citation type="journal article" date="2015" name="Fish Shellfish Immunol.">
        <title>Early steps in the European eel (Anguilla anguilla)-Vibrio vulnificus interaction in the gills: Role of the RtxA13 toxin.</title>
        <authorList>
            <person name="Callol A."/>
            <person name="Pajuelo D."/>
            <person name="Ebbesson L."/>
            <person name="Teles M."/>
            <person name="MacKenzie S."/>
            <person name="Amaro C."/>
        </authorList>
    </citation>
    <scope>NUCLEOTIDE SEQUENCE</scope>
</reference>
<evidence type="ECO:0000313" key="1">
    <source>
        <dbReference type="EMBL" id="JAH09391.1"/>
    </source>
</evidence>
<dbReference type="AlphaFoldDB" id="A0A0E9PXQ0"/>
<proteinExistence type="predicted"/>
<sequence length="36" mass="4157">MLNPALHNVGRFTISIKRFTTSLLFGMSDFQNEKNK</sequence>
<protein>
    <submittedName>
        <fullName evidence="1">Uncharacterized protein</fullName>
    </submittedName>
</protein>